<comment type="caution">
    <text evidence="6">The sequence shown here is derived from an EMBL/GenBank/DDBJ whole genome shotgun (WGS) entry which is preliminary data.</text>
</comment>
<dbReference type="Pfam" id="PF00440">
    <property type="entry name" value="TetR_N"/>
    <property type="match status" value="1"/>
</dbReference>
<evidence type="ECO:0000256" key="2">
    <source>
        <dbReference type="ARBA" id="ARBA00023125"/>
    </source>
</evidence>
<evidence type="ECO:0000256" key="1">
    <source>
        <dbReference type="ARBA" id="ARBA00023015"/>
    </source>
</evidence>
<dbReference type="PANTHER" id="PTHR30055:SF234">
    <property type="entry name" value="HTH-TYPE TRANSCRIPTIONAL REGULATOR BETI"/>
    <property type="match status" value="1"/>
</dbReference>
<keyword evidence="7" id="KW-1185">Reference proteome</keyword>
<reference evidence="7" key="1">
    <citation type="journal article" date="2019" name="Int. J. Syst. Evol. Microbiol.">
        <title>The Global Catalogue of Microorganisms (GCM) 10K type strain sequencing project: providing services to taxonomists for standard genome sequencing and annotation.</title>
        <authorList>
            <consortium name="The Broad Institute Genomics Platform"/>
            <consortium name="The Broad Institute Genome Sequencing Center for Infectious Disease"/>
            <person name="Wu L."/>
            <person name="Ma J."/>
        </authorList>
    </citation>
    <scope>NUCLEOTIDE SEQUENCE [LARGE SCALE GENOMIC DNA]</scope>
    <source>
        <strain evidence="7">JCM 17460</strain>
    </source>
</reference>
<dbReference type="EMBL" id="BAABBB010000009">
    <property type="protein sequence ID" value="GAA3528331.1"/>
    <property type="molecule type" value="Genomic_DNA"/>
</dbReference>
<dbReference type="PROSITE" id="PS50977">
    <property type="entry name" value="HTH_TETR_2"/>
    <property type="match status" value="1"/>
</dbReference>
<feature type="domain" description="HTH tetR-type" evidence="5">
    <location>
        <begin position="10"/>
        <end position="70"/>
    </location>
</feature>
<name>A0ABP6V3Q4_9ACTN</name>
<evidence type="ECO:0000256" key="3">
    <source>
        <dbReference type="ARBA" id="ARBA00023163"/>
    </source>
</evidence>
<dbReference type="RefSeq" id="WP_218233286.1">
    <property type="nucleotide sequence ID" value="NZ_BAABBB010000009.1"/>
</dbReference>
<dbReference type="InterPro" id="IPR001647">
    <property type="entry name" value="HTH_TetR"/>
</dbReference>
<evidence type="ECO:0000259" key="5">
    <source>
        <dbReference type="PROSITE" id="PS50977"/>
    </source>
</evidence>
<evidence type="ECO:0000256" key="4">
    <source>
        <dbReference type="PROSITE-ProRule" id="PRU00335"/>
    </source>
</evidence>
<evidence type="ECO:0000313" key="6">
    <source>
        <dbReference type="EMBL" id="GAA3528331.1"/>
    </source>
</evidence>
<keyword evidence="1" id="KW-0805">Transcription regulation</keyword>
<organism evidence="6 7">
    <name type="scientific">Nocardioides daeguensis</name>
    <dbReference type="NCBI Taxonomy" id="908359"/>
    <lineage>
        <taxon>Bacteria</taxon>
        <taxon>Bacillati</taxon>
        <taxon>Actinomycetota</taxon>
        <taxon>Actinomycetes</taxon>
        <taxon>Propionibacteriales</taxon>
        <taxon>Nocardioidaceae</taxon>
        <taxon>Nocardioides</taxon>
    </lineage>
</organism>
<dbReference type="PANTHER" id="PTHR30055">
    <property type="entry name" value="HTH-TYPE TRANSCRIPTIONAL REGULATOR RUTR"/>
    <property type="match status" value="1"/>
</dbReference>
<dbReference type="Proteomes" id="UP001500301">
    <property type="component" value="Unassembled WGS sequence"/>
</dbReference>
<gene>
    <name evidence="6" type="ORF">GCM10022263_16160</name>
</gene>
<sequence length="198" mass="22435">MARAVQSRTIDVQRRILDAAVEVMLEHGYSGASTLRIQERADVSRGRLLHHFPSRDALLIAASHHLAKARVGQLPSEHTWPNDLGERIDAVVDTMAGTFTQGYFWVATELWVAARTHPSLRAALLDGEREIARAVRIAMDDFFGPELTTRPGYDDLRDVLFTSLRGMALTTTFDPREEPTQRHVERLKRLVRTVLLER</sequence>
<accession>A0ABP6V3Q4</accession>
<protein>
    <submittedName>
        <fullName evidence="6">TetR family transcriptional regulator</fullName>
    </submittedName>
</protein>
<keyword evidence="2 4" id="KW-0238">DNA-binding</keyword>
<evidence type="ECO:0000313" key="7">
    <source>
        <dbReference type="Proteomes" id="UP001500301"/>
    </source>
</evidence>
<dbReference type="InterPro" id="IPR050109">
    <property type="entry name" value="HTH-type_TetR-like_transc_reg"/>
</dbReference>
<feature type="DNA-binding region" description="H-T-H motif" evidence="4">
    <location>
        <begin position="33"/>
        <end position="52"/>
    </location>
</feature>
<keyword evidence="3" id="KW-0804">Transcription</keyword>
<proteinExistence type="predicted"/>